<accession>H8ZD84</accession>
<dbReference type="AlphaFoldDB" id="H8ZD84"/>
<protein>
    <submittedName>
        <fullName evidence="2">Uncharacterized protein</fullName>
    </submittedName>
</protein>
<proteinExistence type="predicted"/>
<keyword evidence="1" id="KW-1133">Transmembrane helix</keyword>
<evidence type="ECO:0000313" key="2">
    <source>
        <dbReference type="EMBL" id="EHY65109.1"/>
    </source>
</evidence>
<sequence>MRTSRCFVSCLSVNEEETEYPSDLLVSLIFSRCTNLPTVQILLLFIWTSRFMEYFFLLSEFSIALHLLLYIIF</sequence>
<reference evidence="2" key="1">
    <citation type="submission" date="2011-03" db="EMBL/GenBank/DDBJ databases">
        <title>The Genome Sequence of Nematocida sp1 strain ERTm2.</title>
        <authorList>
            <consortium name="The Broad Institute Genome Sequencing Platform"/>
            <consortium name="The Broad Institute Genome Sequencing Center for Infectious Disease"/>
            <person name="Cuomo C."/>
            <person name="Troemel E."/>
            <person name="Young S.K."/>
            <person name="Zeng Q."/>
            <person name="Gargeya S."/>
            <person name="Fitzgerald M."/>
            <person name="Haas B."/>
            <person name="Abouelleil A."/>
            <person name="Alvarado L."/>
            <person name="Arachchi H.M."/>
            <person name="Berlin A."/>
            <person name="Brown A."/>
            <person name="Chapman S.B."/>
            <person name="Chen Z."/>
            <person name="Dunbar C."/>
            <person name="Freedman E."/>
            <person name="Gearin G."/>
            <person name="Gellesch M."/>
            <person name="Goldberg J."/>
            <person name="Griggs A."/>
            <person name="Gujja S."/>
            <person name="Heilman E.R."/>
            <person name="Heiman D."/>
            <person name="Howarth C."/>
            <person name="Larson L."/>
            <person name="Lui A."/>
            <person name="MacDonald P.J.P."/>
            <person name="Mehta T."/>
            <person name="Montmayeur A."/>
            <person name="Murphy C."/>
            <person name="Neiman D."/>
            <person name="Pearson M."/>
            <person name="Priest M."/>
            <person name="Roberts A."/>
            <person name="Saif S."/>
            <person name="Shea T."/>
            <person name="Shenoy N."/>
            <person name="Sisk P."/>
            <person name="Stolte C."/>
            <person name="Sykes S."/>
            <person name="White J."/>
            <person name="Yandava C."/>
            <person name="Wortman J."/>
            <person name="Nusbaum C."/>
            <person name="Birren B."/>
        </authorList>
    </citation>
    <scope>NUCLEOTIDE SEQUENCE</scope>
    <source>
        <strain evidence="2">ERTm2</strain>
    </source>
</reference>
<dbReference type="Proteomes" id="UP000005622">
    <property type="component" value="Unassembled WGS sequence"/>
</dbReference>
<keyword evidence="1" id="KW-0812">Transmembrane</keyword>
<feature type="transmembrane region" description="Helical" evidence="1">
    <location>
        <begin position="54"/>
        <end position="72"/>
    </location>
</feature>
<gene>
    <name evidence="2" type="ORF">NERG_01555</name>
</gene>
<organism evidence="2">
    <name type="scientific">Nematocida ausubeli (strain ATCC PRA-371 / ERTm2)</name>
    <name type="common">Nematode killer fungus</name>
    <dbReference type="NCBI Taxonomy" id="1913371"/>
    <lineage>
        <taxon>Eukaryota</taxon>
        <taxon>Fungi</taxon>
        <taxon>Fungi incertae sedis</taxon>
        <taxon>Microsporidia</taxon>
        <taxon>Nematocida</taxon>
    </lineage>
</organism>
<evidence type="ECO:0000256" key="1">
    <source>
        <dbReference type="SAM" id="Phobius"/>
    </source>
</evidence>
<keyword evidence="1" id="KW-0472">Membrane</keyword>
<name>H8ZD84_NEMA1</name>
<dbReference type="EMBL" id="JH604636">
    <property type="protein sequence ID" value="EHY65109.1"/>
    <property type="molecule type" value="Genomic_DNA"/>
</dbReference>
<dbReference type="HOGENOM" id="CLU_2705387_0_0_1"/>